<reference evidence="2" key="1">
    <citation type="submission" date="2022-11" db="EMBL/GenBank/DDBJ databases">
        <title>Genome Resource of Sclerotinia nivalis Strain SnTB1, a Plant Pathogen Isolated from American Ginseng.</title>
        <authorList>
            <person name="Fan S."/>
        </authorList>
    </citation>
    <scope>NUCLEOTIDE SEQUENCE</scope>
    <source>
        <strain evidence="2">SnTB1</strain>
    </source>
</reference>
<evidence type="ECO:0000313" key="3">
    <source>
        <dbReference type="Proteomes" id="UP001152300"/>
    </source>
</evidence>
<dbReference type="AlphaFoldDB" id="A0A9X0AQN7"/>
<feature type="compositionally biased region" description="Acidic residues" evidence="1">
    <location>
        <begin position="7"/>
        <end position="29"/>
    </location>
</feature>
<organism evidence="2 3">
    <name type="scientific">Sclerotinia nivalis</name>
    <dbReference type="NCBI Taxonomy" id="352851"/>
    <lineage>
        <taxon>Eukaryota</taxon>
        <taxon>Fungi</taxon>
        <taxon>Dikarya</taxon>
        <taxon>Ascomycota</taxon>
        <taxon>Pezizomycotina</taxon>
        <taxon>Leotiomycetes</taxon>
        <taxon>Helotiales</taxon>
        <taxon>Sclerotiniaceae</taxon>
        <taxon>Sclerotinia</taxon>
    </lineage>
</organism>
<name>A0A9X0AQN7_9HELO</name>
<comment type="caution">
    <text evidence="2">The sequence shown here is derived from an EMBL/GenBank/DDBJ whole genome shotgun (WGS) entry which is preliminary data.</text>
</comment>
<accession>A0A9X0AQN7</accession>
<dbReference type="Proteomes" id="UP001152300">
    <property type="component" value="Unassembled WGS sequence"/>
</dbReference>
<feature type="region of interest" description="Disordered" evidence="1">
    <location>
        <begin position="1"/>
        <end position="33"/>
    </location>
</feature>
<evidence type="ECO:0000256" key="1">
    <source>
        <dbReference type="SAM" id="MobiDB-lite"/>
    </source>
</evidence>
<sequence>MAITPLEDLEIFPLEDSEEDEIMPPDEDFPIAPETFSDEEEEYGEFASDIAEPEPVTAIPDNVTFERFKIKNEITRLGFEREKLKRKLIELIAKPEKAEAMDDDTNDEDWTDSDFTDENIDRSSLPIEYLQEEYHTKLEKAFRKDKTGQRIPWIDTVPSLKRLNERLAEYRMSMSAGDLLDVRRWIDRVFDQGMKNCLPYGTISASRFPWKKKYNENGLNDVLRLILREHNSFQDLEKLRRHYDRIIGKEMLVLYLKRRISVDSKRRESLDSETDDSDAAEEMK</sequence>
<dbReference type="EMBL" id="JAPEIS010000004">
    <property type="protein sequence ID" value="KAJ8067190.1"/>
    <property type="molecule type" value="Genomic_DNA"/>
</dbReference>
<evidence type="ECO:0000313" key="2">
    <source>
        <dbReference type="EMBL" id="KAJ8067190.1"/>
    </source>
</evidence>
<keyword evidence="3" id="KW-1185">Reference proteome</keyword>
<dbReference type="OrthoDB" id="3547255at2759"/>
<proteinExistence type="predicted"/>
<protein>
    <submittedName>
        <fullName evidence="2">Uncharacterized protein</fullName>
    </submittedName>
</protein>
<gene>
    <name evidence="2" type="ORF">OCU04_004555</name>
</gene>